<dbReference type="InterPro" id="IPR028356">
    <property type="entry name" value="UDPglc_DH_euk"/>
</dbReference>
<evidence type="ECO:0000256" key="3">
    <source>
        <dbReference type="ARBA" id="ARBA00012954"/>
    </source>
</evidence>
<dbReference type="SUPFAM" id="SSF52413">
    <property type="entry name" value="UDP-glucose/GDP-mannose dehydrogenase C-terminal domain"/>
    <property type="match status" value="1"/>
</dbReference>
<dbReference type="Pfam" id="PF03721">
    <property type="entry name" value="UDPG_MGDP_dh_N"/>
    <property type="match status" value="1"/>
</dbReference>
<comment type="similarity">
    <text evidence="2 7">Belongs to the UDP-glucose/GDP-mannose dehydrogenase family.</text>
</comment>
<dbReference type="EC" id="1.1.1.22" evidence="3"/>
<dbReference type="Pfam" id="PF00984">
    <property type="entry name" value="UDPG_MGDP_dh"/>
    <property type="match status" value="1"/>
</dbReference>
<dbReference type="InterPro" id="IPR014026">
    <property type="entry name" value="UDP-Glc/GDP-Man_DH_dimer"/>
</dbReference>
<feature type="domain" description="UDP-glucose/GDP-mannose dehydrogenase C-terminal" evidence="8">
    <location>
        <begin position="334"/>
        <end position="449"/>
    </location>
</feature>
<dbReference type="PANTHER" id="PTHR11374:SF3">
    <property type="entry name" value="UDP-GLUCOSE 6-DEHYDROGENASE"/>
    <property type="match status" value="1"/>
</dbReference>
<dbReference type="InterPro" id="IPR001732">
    <property type="entry name" value="UDP-Glc/GDP-Man_DH_N"/>
</dbReference>
<dbReference type="Gene3D" id="3.40.50.720">
    <property type="entry name" value="NAD(P)-binding Rossmann-like Domain"/>
    <property type="match status" value="2"/>
</dbReference>
<dbReference type="Proteomes" id="UP001597012">
    <property type="component" value="Unassembled WGS sequence"/>
</dbReference>
<dbReference type="InterPro" id="IPR014027">
    <property type="entry name" value="UDP-Glc/GDP-Man_DH_C"/>
</dbReference>
<name>A0ABW3B8Y4_9FLAO</name>
<dbReference type="SUPFAM" id="SSF48179">
    <property type="entry name" value="6-phosphogluconate dehydrogenase C-terminal domain-like"/>
    <property type="match status" value="1"/>
</dbReference>
<dbReference type="InterPro" id="IPR036291">
    <property type="entry name" value="NAD(P)-bd_dom_sf"/>
</dbReference>
<accession>A0ABW3B8Y4</accession>
<gene>
    <name evidence="9" type="ORF">ACFQZJ_18840</name>
</gene>
<evidence type="ECO:0000313" key="10">
    <source>
        <dbReference type="Proteomes" id="UP001597012"/>
    </source>
</evidence>
<dbReference type="SUPFAM" id="SSF51735">
    <property type="entry name" value="NAD(P)-binding Rossmann-fold domains"/>
    <property type="match status" value="1"/>
</dbReference>
<organism evidence="9 10">
    <name type="scientific">Maribacter chungangensis</name>
    <dbReference type="NCBI Taxonomy" id="1069117"/>
    <lineage>
        <taxon>Bacteria</taxon>
        <taxon>Pseudomonadati</taxon>
        <taxon>Bacteroidota</taxon>
        <taxon>Flavobacteriia</taxon>
        <taxon>Flavobacteriales</taxon>
        <taxon>Flavobacteriaceae</taxon>
        <taxon>Maribacter</taxon>
    </lineage>
</organism>
<protein>
    <recommendedName>
        <fullName evidence="3">UDP-glucose 6-dehydrogenase</fullName>
        <ecNumber evidence="3">1.1.1.22</ecNumber>
    </recommendedName>
</protein>
<evidence type="ECO:0000256" key="2">
    <source>
        <dbReference type="ARBA" id="ARBA00006601"/>
    </source>
</evidence>
<evidence type="ECO:0000256" key="5">
    <source>
        <dbReference type="ARBA" id="ARBA00023027"/>
    </source>
</evidence>
<comment type="pathway">
    <text evidence="1">Nucleotide-sugar biosynthesis; UDP-alpha-D-glucuronate biosynthesis; UDP-alpha-D-glucuronate from UDP-alpha-D-glucose: step 1/1.</text>
</comment>
<keyword evidence="10" id="KW-1185">Reference proteome</keyword>
<evidence type="ECO:0000256" key="6">
    <source>
        <dbReference type="ARBA" id="ARBA00047473"/>
    </source>
</evidence>
<evidence type="ECO:0000313" key="9">
    <source>
        <dbReference type="EMBL" id="MFD0799535.1"/>
    </source>
</evidence>
<dbReference type="Pfam" id="PF03720">
    <property type="entry name" value="UDPG_MGDP_dh_C"/>
    <property type="match status" value="1"/>
</dbReference>
<evidence type="ECO:0000256" key="4">
    <source>
        <dbReference type="ARBA" id="ARBA00023002"/>
    </source>
</evidence>
<evidence type="ECO:0000256" key="1">
    <source>
        <dbReference type="ARBA" id="ARBA00004701"/>
    </source>
</evidence>
<evidence type="ECO:0000256" key="7">
    <source>
        <dbReference type="PIRNR" id="PIRNR000124"/>
    </source>
</evidence>
<comment type="caution">
    <text evidence="9">The sequence shown here is derived from an EMBL/GenBank/DDBJ whole genome shotgun (WGS) entry which is preliminary data.</text>
</comment>
<dbReference type="PANTHER" id="PTHR11374">
    <property type="entry name" value="UDP-GLUCOSE DEHYDROGENASE/UDP-MANNAC DEHYDROGENASE"/>
    <property type="match status" value="1"/>
</dbReference>
<dbReference type="NCBIfam" id="TIGR03026">
    <property type="entry name" value="NDP-sugDHase"/>
    <property type="match status" value="1"/>
</dbReference>
<dbReference type="SMART" id="SM00984">
    <property type="entry name" value="UDPG_MGDP_dh_C"/>
    <property type="match status" value="1"/>
</dbReference>
<dbReference type="EMBL" id="JBHTHY010000026">
    <property type="protein sequence ID" value="MFD0799535.1"/>
    <property type="molecule type" value="Genomic_DNA"/>
</dbReference>
<sequence length="465" mass="52175">MQKITKICCIGAGYVGGPTMSVIANKCPHIQVTVVDINQDRIDQWNTEDLDQLPIYEPGLKEIVAENRGKNLFFSTEVDRAIDEAQMIFISVNTPTKTYGKGKGQAADLKFVELCARNIAKVSKTDKIVVEKSTLPVRTAQAIQNILDNTGDGVHFEILSNPEFLAEGTAIDDLINADRVLIGGNETPSGQAAKDALSAIYENWLPKERILQTNIWSSELSKLVANAFLAQRVSSINSISALCEKTDANIQEISRAIGFDSRIGPKFLNASVGFGGSCFQKDILNLVYIARSFGLQEVADYWEQVIIMNDYQKSRFAEHIISTLYNTISGKKIILYGWAFKKDTNDTRESAAIHVANALMEEHAEVIVYDPKVTESRIYQDLDYLETRSPEENRRLLTVAKNPMEITTDAHAIAILTEWDEFKDYHWEKIYAQMLKPAFVFDGRRLLETDTMKAIGFNYYKIGQS</sequence>
<keyword evidence="4" id="KW-0560">Oxidoreductase</keyword>
<dbReference type="InterPro" id="IPR008927">
    <property type="entry name" value="6-PGluconate_DH-like_C_sf"/>
</dbReference>
<proteinExistence type="inferred from homology"/>
<comment type="catalytic activity">
    <reaction evidence="6">
        <text>UDP-alpha-D-glucose + 2 NAD(+) + H2O = UDP-alpha-D-glucuronate + 2 NADH + 3 H(+)</text>
        <dbReference type="Rhea" id="RHEA:23596"/>
        <dbReference type="ChEBI" id="CHEBI:15377"/>
        <dbReference type="ChEBI" id="CHEBI:15378"/>
        <dbReference type="ChEBI" id="CHEBI:57540"/>
        <dbReference type="ChEBI" id="CHEBI:57945"/>
        <dbReference type="ChEBI" id="CHEBI:58052"/>
        <dbReference type="ChEBI" id="CHEBI:58885"/>
        <dbReference type="EC" id="1.1.1.22"/>
    </reaction>
</comment>
<keyword evidence="5" id="KW-0520">NAD</keyword>
<dbReference type="PIRSF" id="PIRSF000124">
    <property type="entry name" value="UDPglc_GDPman_dh"/>
    <property type="match status" value="1"/>
</dbReference>
<dbReference type="InterPro" id="IPR036220">
    <property type="entry name" value="UDP-Glc/GDP-Man_DH_C_sf"/>
</dbReference>
<reference evidence="10" key="1">
    <citation type="journal article" date="2019" name="Int. J. Syst. Evol. Microbiol.">
        <title>The Global Catalogue of Microorganisms (GCM) 10K type strain sequencing project: providing services to taxonomists for standard genome sequencing and annotation.</title>
        <authorList>
            <consortium name="The Broad Institute Genomics Platform"/>
            <consortium name="The Broad Institute Genome Sequencing Center for Infectious Disease"/>
            <person name="Wu L."/>
            <person name="Ma J."/>
        </authorList>
    </citation>
    <scope>NUCLEOTIDE SEQUENCE [LARGE SCALE GENOMIC DNA]</scope>
    <source>
        <strain evidence="10">CCUG 61948</strain>
    </source>
</reference>
<dbReference type="PIRSF" id="PIRSF500133">
    <property type="entry name" value="UDPglc_DH_euk"/>
    <property type="match status" value="1"/>
</dbReference>
<evidence type="ECO:0000259" key="8">
    <source>
        <dbReference type="SMART" id="SM00984"/>
    </source>
</evidence>
<dbReference type="InterPro" id="IPR017476">
    <property type="entry name" value="UDP-Glc/GDP-Man"/>
</dbReference>
<dbReference type="Gene3D" id="1.20.5.100">
    <property type="entry name" value="Cytochrome c1, transmembrane anchor, C-terminal"/>
    <property type="match status" value="1"/>
</dbReference>
<dbReference type="RefSeq" id="WP_379936524.1">
    <property type="nucleotide sequence ID" value="NZ_JBHTHY010000026.1"/>
</dbReference>